<keyword evidence="2" id="KW-0238">DNA-binding</keyword>
<accession>A0A0F0GHC0</accession>
<gene>
    <name evidence="6" type="ORF">UK23_45580</name>
</gene>
<dbReference type="PROSITE" id="PS51118">
    <property type="entry name" value="HTH_HXLR"/>
    <property type="match status" value="1"/>
</dbReference>
<dbReference type="Gene3D" id="1.10.10.10">
    <property type="entry name" value="Winged helix-like DNA-binding domain superfamily/Winged helix DNA-binding domain"/>
    <property type="match status" value="1"/>
</dbReference>
<dbReference type="PANTHER" id="PTHR33204:SF18">
    <property type="entry name" value="TRANSCRIPTIONAL REGULATORY PROTEIN"/>
    <property type="match status" value="1"/>
</dbReference>
<evidence type="ECO:0000256" key="4">
    <source>
        <dbReference type="SAM" id="Phobius"/>
    </source>
</evidence>
<keyword evidence="4" id="KW-0472">Membrane</keyword>
<reference evidence="6 7" key="1">
    <citation type="submission" date="2015-02" db="EMBL/GenBank/DDBJ databases">
        <authorList>
            <person name="Ju K.-S."/>
            <person name="Doroghazi J.R."/>
            <person name="Metcalf W."/>
        </authorList>
    </citation>
    <scope>NUCLEOTIDE SEQUENCE [LARGE SCALE GENOMIC DNA]</scope>
    <source>
        <strain evidence="6 7">NRRL B-16140</strain>
    </source>
</reference>
<evidence type="ECO:0000256" key="3">
    <source>
        <dbReference type="ARBA" id="ARBA00023163"/>
    </source>
</evidence>
<organism evidence="6 7">
    <name type="scientific">Lentzea aerocolonigenes</name>
    <name type="common">Lechevalieria aerocolonigenes</name>
    <name type="synonym">Saccharothrix aerocolonigenes</name>
    <dbReference type="NCBI Taxonomy" id="68170"/>
    <lineage>
        <taxon>Bacteria</taxon>
        <taxon>Bacillati</taxon>
        <taxon>Actinomycetota</taxon>
        <taxon>Actinomycetes</taxon>
        <taxon>Pseudonocardiales</taxon>
        <taxon>Pseudonocardiaceae</taxon>
        <taxon>Lentzea</taxon>
    </lineage>
</organism>
<proteinExistence type="predicted"/>
<dbReference type="InterPro" id="IPR002577">
    <property type="entry name" value="HTH_HxlR"/>
</dbReference>
<comment type="caution">
    <text evidence="6">The sequence shown here is derived from an EMBL/GenBank/DDBJ whole genome shotgun (WGS) entry which is preliminary data.</text>
</comment>
<name>A0A0F0GHC0_LENAE</name>
<dbReference type="Pfam" id="PF01638">
    <property type="entry name" value="HxlR"/>
    <property type="match status" value="1"/>
</dbReference>
<dbReference type="EMBL" id="JYJG01000520">
    <property type="protein sequence ID" value="KJK33569.1"/>
    <property type="molecule type" value="Genomic_DNA"/>
</dbReference>
<dbReference type="SUPFAM" id="SSF46785">
    <property type="entry name" value="Winged helix' DNA-binding domain"/>
    <property type="match status" value="1"/>
</dbReference>
<keyword evidence="1" id="KW-0805">Transcription regulation</keyword>
<evidence type="ECO:0000259" key="5">
    <source>
        <dbReference type="PROSITE" id="PS51118"/>
    </source>
</evidence>
<dbReference type="GO" id="GO:0003677">
    <property type="term" value="F:DNA binding"/>
    <property type="evidence" value="ECO:0007669"/>
    <property type="project" value="UniProtKB-KW"/>
</dbReference>
<keyword evidence="4" id="KW-1133">Transmembrane helix</keyword>
<dbReference type="PANTHER" id="PTHR33204">
    <property type="entry name" value="TRANSCRIPTIONAL REGULATOR, MARR FAMILY"/>
    <property type="match status" value="1"/>
</dbReference>
<feature type="transmembrane region" description="Helical" evidence="4">
    <location>
        <begin position="15"/>
        <end position="32"/>
    </location>
</feature>
<dbReference type="InterPro" id="IPR036388">
    <property type="entry name" value="WH-like_DNA-bd_sf"/>
</dbReference>
<evidence type="ECO:0000313" key="6">
    <source>
        <dbReference type="EMBL" id="KJK33569.1"/>
    </source>
</evidence>
<keyword evidence="4" id="KW-0812">Transmembrane</keyword>
<dbReference type="PATRIC" id="fig|68170.10.peg.2533"/>
<dbReference type="AlphaFoldDB" id="A0A0F0GHC0"/>
<sequence>MPEWDRDAWNLNPDSVALALAALAPPTMGLVMREAFYGTRRFDDFLRRTGMSPAALSSRLRELVTQELLVKVPYKEPGARERAEYRLTEKGRDLMFTLIAMIGWADRWLTGGRPTVTLRHQGCGALVGTILRCSKGHDIEAARDVVAEPGPGARPVER</sequence>
<evidence type="ECO:0000256" key="1">
    <source>
        <dbReference type="ARBA" id="ARBA00023015"/>
    </source>
</evidence>
<keyword evidence="3" id="KW-0804">Transcription</keyword>
<feature type="domain" description="HTH hxlR-type" evidence="5">
    <location>
        <begin position="12"/>
        <end position="113"/>
    </location>
</feature>
<dbReference type="Proteomes" id="UP000033393">
    <property type="component" value="Unassembled WGS sequence"/>
</dbReference>
<protein>
    <submittedName>
        <fullName evidence="6">HxlR family transcriptiptional regulator</fullName>
    </submittedName>
</protein>
<evidence type="ECO:0000313" key="7">
    <source>
        <dbReference type="Proteomes" id="UP000033393"/>
    </source>
</evidence>
<dbReference type="InterPro" id="IPR036390">
    <property type="entry name" value="WH_DNA-bd_sf"/>
</dbReference>
<evidence type="ECO:0000256" key="2">
    <source>
        <dbReference type="ARBA" id="ARBA00023125"/>
    </source>
</evidence>
<keyword evidence="7" id="KW-1185">Reference proteome</keyword>